<feature type="non-terminal residue" evidence="4">
    <location>
        <position position="1"/>
    </location>
</feature>
<sequence>LEKQVETLQGRVEKTSQTSSKPPSSDSPFNKPQRKRGPSSGKRGGQKGHRGQGPQLLSPTEVHLIEPGPCACGHGKLVSLEPYYTHQVVELPPIEMDIQHFILHQGSCSGCGRILKAQIPSAHQAGYGPRLTALVGQLAGMHRNSRRLIQDFCHSVLKVPVSLGAVQKMIDRVSNAILPHYEAIATLARQATVGYIDETPWYCQNALNWLWTLSTDTVSLYLIHPNRSKEAFAALIEEWEGILVSDGYGVYQDWVNHRQTCLAHLIRTARGLSEKTDRALAACGNWALKELQTLCHMAKAPPTVGQWGAWYARFGRLIASNQDRKDDAGRLARRLQREMASLWVFLRENGVEPTNNRAERALRFAVLWRKCSSGTDSDKGNRWVERALSLRQTCRQLGQSVFEVLVDAVTTSFQGRQPDLTWLR</sequence>
<dbReference type="Pfam" id="PF03050">
    <property type="entry name" value="DDE_Tnp_IS66"/>
    <property type="match status" value="1"/>
</dbReference>
<dbReference type="EMBL" id="AZHW01001579">
    <property type="protein sequence ID" value="ETW92236.1"/>
    <property type="molecule type" value="Genomic_DNA"/>
</dbReference>
<dbReference type="HOGENOM" id="CLU_646428_0_0_7"/>
<comment type="caution">
    <text evidence="4">The sequence shown here is derived from an EMBL/GenBank/DDBJ whole genome shotgun (WGS) entry which is preliminary data.</text>
</comment>
<evidence type="ECO:0000313" key="5">
    <source>
        <dbReference type="Proteomes" id="UP000019141"/>
    </source>
</evidence>
<proteinExistence type="predicted"/>
<feature type="region of interest" description="Disordered" evidence="1">
    <location>
        <begin position="1"/>
        <end position="56"/>
    </location>
</feature>
<dbReference type="Proteomes" id="UP000019141">
    <property type="component" value="Unassembled WGS sequence"/>
</dbReference>
<evidence type="ECO:0000259" key="3">
    <source>
        <dbReference type="Pfam" id="PF20042"/>
    </source>
</evidence>
<reference evidence="4 5" key="1">
    <citation type="journal article" date="2014" name="Nature">
        <title>An environmental bacterial taxon with a large and distinct metabolic repertoire.</title>
        <authorList>
            <person name="Wilson M.C."/>
            <person name="Mori T."/>
            <person name="Ruckert C."/>
            <person name="Uria A.R."/>
            <person name="Helf M.J."/>
            <person name="Takada K."/>
            <person name="Gernert C."/>
            <person name="Steffens U.A."/>
            <person name="Heycke N."/>
            <person name="Schmitt S."/>
            <person name="Rinke C."/>
            <person name="Helfrich E.J."/>
            <person name="Brachmann A.O."/>
            <person name="Gurgui C."/>
            <person name="Wakimoto T."/>
            <person name="Kracht M."/>
            <person name="Crusemann M."/>
            <person name="Hentschel U."/>
            <person name="Abe I."/>
            <person name="Matsunaga S."/>
            <person name="Kalinowski J."/>
            <person name="Takeyama H."/>
            <person name="Piel J."/>
        </authorList>
    </citation>
    <scope>NUCLEOTIDE SEQUENCE [LARGE SCALE GENOMIC DNA]</scope>
    <source>
        <strain evidence="5">TSY1</strain>
    </source>
</reference>
<dbReference type="PATRIC" id="fig|1429438.4.peg.8243"/>
<dbReference type="AlphaFoldDB" id="W4L4I6"/>
<dbReference type="InterPro" id="IPR045618">
    <property type="entry name" value="DUF6444"/>
</dbReference>
<name>W4L4I6_ENTF1</name>
<dbReference type="InterPro" id="IPR004291">
    <property type="entry name" value="Transposase_IS66_central"/>
</dbReference>
<feature type="domain" description="DUF6444" evidence="3">
    <location>
        <begin position="1"/>
        <end position="52"/>
    </location>
</feature>
<evidence type="ECO:0000313" key="4">
    <source>
        <dbReference type="EMBL" id="ETW92236.1"/>
    </source>
</evidence>
<gene>
    <name evidence="4" type="ORF">ETSY1_44535</name>
</gene>
<dbReference type="NCBIfam" id="NF033517">
    <property type="entry name" value="transpos_IS66"/>
    <property type="match status" value="1"/>
</dbReference>
<dbReference type="PANTHER" id="PTHR33678">
    <property type="entry name" value="BLL1576 PROTEIN"/>
    <property type="match status" value="1"/>
</dbReference>
<evidence type="ECO:0000256" key="1">
    <source>
        <dbReference type="SAM" id="MobiDB-lite"/>
    </source>
</evidence>
<accession>W4L4I6</accession>
<organism evidence="4 5">
    <name type="scientific">Entotheonella factor</name>
    <dbReference type="NCBI Taxonomy" id="1429438"/>
    <lineage>
        <taxon>Bacteria</taxon>
        <taxon>Pseudomonadati</taxon>
        <taxon>Nitrospinota/Tectimicrobiota group</taxon>
        <taxon>Candidatus Tectimicrobiota</taxon>
        <taxon>Candidatus Entotheonellia</taxon>
        <taxon>Candidatus Entotheonellales</taxon>
        <taxon>Candidatus Entotheonellaceae</taxon>
        <taxon>Candidatus Entotheonella</taxon>
    </lineage>
</organism>
<evidence type="ECO:0000259" key="2">
    <source>
        <dbReference type="Pfam" id="PF03050"/>
    </source>
</evidence>
<feature type="compositionally biased region" description="Low complexity" evidence="1">
    <location>
        <begin position="15"/>
        <end position="28"/>
    </location>
</feature>
<keyword evidence="5" id="KW-1185">Reference proteome</keyword>
<dbReference type="Pfam" id="PF20042">
    <property type="entry name" value="DUF6444"/>
    <property type="match status" value="1"/>
</dbReference>
<feature type="domain" description="Transposase IS66 central" evidence="2">
    <location>
        <begin position="156"/>
        <end position="381"/>
    </location>
</feature>
<protein>
    <submittedName>
        <fullName evidence="4">Transposase IS66</fullName>
    </submittedName>
</protein>
<dbReference type="InterPro" id="IPR052344">
    <property type="entry name" value="Transposase-related"/>
</dbReference>
<dbReference type="PANTHER" id="PTHR33678:SF2">
    <property type="match status" value="1"/>
</dbReference>